<name>A0ABW5N736_9FLAO</name>
<comment type="caution">
    <text evidence="1">The sequence shown here is derived from an EMBL/GenBank/DDBJ whole genome shotgun (WGS) entry which is preliminary data.</text>
</comment>
<dbReference type="EMBL" id="JBHULX010000003">
    <property type="protein sequence ID" value="MFD2590018.1"/>
    <property type="molecule type" value="Genomic_DNA"/>
</dbReference>
<gene>
    <name evidence="1" type="ORF">ACFSTE_04200</name>
</gene>
<dbReference type="Proteomes" id="UP001597459">
    <property type="component" value="Unassembled WGS sequence"/>
</dbReference>
<protein>
    <recommendedName>
        <fullName evidence="3">YD repeat-containing protein</fullName>
    </recommendedName>
</protein>
<organism evidence="1 2">
    <name type="scientific">Aquimarina hainanensis</name>
    <dbReference type="NCBI Taxonomy" id="1578017"/>
    <lineage>
        <taxon>Bacteria</taxon>
        <taxon>Pseudomonadati</taxon>
        <taxon>Bacteroidota</taxon>
        <taxon>Flavobacteriia</taxon>
        <taxon>Flavobacteriales</taxon>
        <taxon>Flavobacteriaceae</taxon>
        <taxon>Aquimarina</taxon>
    </lineage>
</organism>
<evidence type="ECO:0008006" key="3">
    <source>
        <dbReference type="Google" id="ProtNLM"/>
    </source>
</evidence>
<evidence type="ECO:0000313" key="2">
    <source>
        <dbReference type="Proteomes" id="UP001597459"/>
    </source>
</evidence>
<reference evidence="2" key="1">
    <citation type="journal article" date="2019" name="Int. J. Syst. Evol. Microbiol.">
        <title>The Global Catalogue of Microorganisms (GCM) 10K type strain sequencing project: providing services to taxonomists for standard genome sequencing and annotation.</title>
        <authorList>
            <consortium name="The Broad Institute Genomics Platform"/>
            <consortium name="The Broad Institute Genome Sequencing Center for Infectious Disease"/>
            <person name="Wu L."/>
            <person name="Ma J."/>
        </authorList>
    </citation>
    <scope>NUCLEOTIDE SEQUENCE [LARGE SCALE GENOMIC DNA]</scope>
    <source>
        <strain evidence="2">KCTC 42423</strain>
    </source>
</reference>
<keyword evidence="2" id="KW-1185">Reference proteome</keyword>
<evidence type="ECO:0000313" key="1">
    <source>
        <dbReference type="EMBL" id="MFD2590018.1"/>
    </source>
</evidence>
<proteinExistence type="predicted"/>
<sequence length="303" mass="35112">MKVPYFIGFFLTAILCIQCSSDDATPSDPGDKNEEEVQELNYRLSKIDLNHSADQPYYIDDFEYIYDDSGKIINIRQWGRLFEVTYPNESLIQLKQIEDNVSNADLTALHEIHLKDNTVDYITQLTITKFNNGQTVSQSDSIKYSYTENRLIKVETFTNDTNTKTVDLSYENGNIKETITTFNDRIITARYEYDTKPKITLSDAKFESPIFNISSLHYILTHDKLGVQSKNNLTSTRISYNYSLFAPGYEEINYKHVIDEKTGLLSVIEHSGRAKSDEEEAYPNYYPSRTFDDIKVSFEYETY</sequence>
<accession>A0ABW5N736</accession>
<dbReference type="RefSeq" id="WP_378255915.1">
    <property type="nucleotide sequence ID" value="NZ_JBHSJV010000001.1"/>
</dbReference>